<dbReference type="EMBL" id="CP119321">
    <property type="protein sequence ID" value="WEK14093.1"/>
    <property type="molecule type" value="Genomic_DNA"/>
</dbReference>
<feature type="transmembrane region" description="Helical" evidence="1">
    <location>
        <begin position="6"/>
        <end position="24"/>
    </location>
</feature>
<sequence>MILLSIVPGILVVLGVLLWYGWRVSASLPELRRRYPDAVVVPFNLDPADVGELIDLSSLSKFPRLLTAVFTSESVSYWEGVRRLRQVAQTSLEDASFRQELTPTIYGDAPKLV</sequence>
<gene>
    <name evidence="2" type="ORF">P0Y48_02475</name>
</gene>
<name>A0AAJ5W2J7_9MICO</name>
<reference evidence="2" key="1">
    <citation type="submission" date="2023-03" db="EMBL/GenBank/DDBJ databases">
        <title>Andean soil-derived lignocellulolytic bacterial consortium as a source of novel taxa and putative plastic-active enzymes.</title>
        <authorList>
            <person name="Diaz-Garcia L."/>
            <person name="Chuvochina M."/>
            <person name="Feuerriegel G."/>
            <person name="Bunk B."/>
            <person name="Sproer C."/>
            <person name="Streit W.R."/>
            <person name="Rodriguez L.M."/>
            <person name="Overmann J."/>
            <person name="Jimenez D.J."/>
        </authorList>
    </citation>
    <scope>NUCLEOTIDE SEQUENCE</scope>
    <source>
        <strain evidence="2">MAG 4610</strain>
    </source>
</reference>
<keyword evidence="1" id="KW-1133">Transmembrane helix</keyword>
<dbReference type="Proteomes" id="UP001213972">
    <property type="component" value="Chromosome"/>
</dbReference>
<protein>
    <submittedName>
        <fullName evidence="2">Uncharacterized protein</fullName>
    </submittedName>
</protein>
<accession>A0AAJ5W2J7</accession>
<keyword evidence="1" id="KW-0812">Transmembrane</keyword>
<keyword evidence="1" id="KW-0472">Membrane</keyword>
<evidence type="ECO:0000313" key="2">
    <source>
        <dbReference type="EMBL" id="WEK14093.1"/>
    </source>
</evidence>
<organism evidence="2 3">
    <name type="scientific">Candidatus Microbacterium phytovorans</name>
    <dbReference type="NCBI Taxonomy" id="3121374"/>
    <lineage>
        <taxon>Bacteria</taxon>
        <taxon>Bacillati</taxon>
        <taxon>Actinomycetota</taxon>
        <taxon>Actinomycetes</taxon>
        <taxon>Micrococcales</taxon>
        <taxon>Microbacteriaceae</taxon>
        <taxon>Microbacterium</taxon>
    </lineage>
</organism>
<dbReference type="AlphaFoldDB" id="A0AAJ5W2J7"/>
<evidence type="ECO:0000256" key="1">
    <source>
        <dbReference type="SAM" id="Phobius"/>
    </source>
</evidence>
<proteinExistence type="predicted"/>
<evidence type="ECO:0000313" key="3">
    <source>
        <dbReference type="Proteomes" id="UP001213972"/>
    </source>
</evidence>